<feature type="compositionally biased region" description="Polar residues" evidence="3">
    <location>
        <begin position="129"/>
        <end position="148"/>
    </location>
</feature>
<dbReference type="PANTHER" id="PTHR47787:SF1">
    <property type="entry name" value="CENTROMERE-BINDING PROTEIN 1"/>
    <property type="match status" value="1"/>
</dbReference>
<proteinExistence type="predicted"/>
<feature type="compositionally biased region" description="Basic and acidic residues" evidence="3">
    <location>
        <begin position="291"/>
        <end position="321"/>
    </location>
</feature>
<evidence type="ECO:0000313" key="5">
    <source>
        <dbReference type="EMBL" id="KDQ08957.1"/>
    </source>
</evidence>
<reference evidence="6" key="1">
    <citation type="journal article" date="2014" name="Proc. Natl. Acad. Sci. U.S.A.">
        <title>Extensive sampling of basidiomycete genomes demonstrates inadequacy of the white-rot/brown-rot paradigm for wood decay fungi.</title>
        <authorList>
            <person name="Riley R."/>
            <person name="Salamov A.A."/>
            <person name="Brown D.W."/>
            <person name="Nagy L.G."/>
            <person name="Floudas D."/>
            <person name="Held B.W."/>
            <person name="Levasseur A."/>
            <person name="Lombard V."/>
            <person name="Morin E."/>
            <person name="Otillar R."/>
            <person name="Lindquist E.A."/>
            <person name="Sun H."/>
            <person name="LaButti K.M."/>
            <person name="Schmutz J."/>
            <person name="Jabbour D."/>
            <person name="Luo H."/>
            <person name="Baker S.E."/>
            <person name="Pisabarro A.G."/>
            <person name="Walton J.D."/>
            <person name="Blanchette R.A."/>
            <person name="Henrissat B."/>
            <person name="Martin F."/>
            <person name="Cullen D."/>
            <person name="Hibbett D.S."/>
            <person name="Grigoriev I.V."/>
        </authorList>
    </citation>
    <scope>NUCLEOTIDE SEQUENCE [LARGE SCALE GENOMIC DNA]</scope>
    <source>
        <strain evidence="6">FD-172 SS1</strain>
    </source>
</reference>
<dbReference type="PANTHER" id="PTHR47787">
    <property type="entry name" value="CENTROMERE-BINDING PROTEIN 1"/>
    <property type="match status" value="1"/>
</dbReference>
<dbReference type="PROSITE" id="PS50888">
    <property type="entry name" value="BHLH"/>
    <property type="match status" value="1"/>
</dbReference>
<dbReference type="SUPFAM" id="SSF47459">
    <property type="entry name" value="HLH, helix-loop-helix DNA-binding domain"/>
    <property type="match status" value="1"/>
</dbReference>
<feature type="domain" description="BHLH" evidence="4">
    <location>
        <begin position="206"/>
        <end position="257"/>
    </location>
</feature>
<evidence type="ECO:0000259" key="4">
    <source>
        <dbReference type="PROSITE" id="PS50888"/>
    </source>
</evidence>
<dbReference type="InterPro" id="IPR011598">
    <property type="entry name" value="bHLH_dom"/>
</dbReference>
<evidence type="ECO:0000256" key="2">
    <source>
        <dbReference type="ARBA" id="ARBA00023242"/>
    </source>
</evidence>
<dbReference type="GO" id="GO:0003677">
    <property type="term" value="F:DNA binding"/>
    <property type="evidence" value="ECO:0007669"/>
    <property type="project" value="UniProtKB-KW"/>
</dbReference>
<evidence type="ECO:0000256" key="1">
    <source>
        <dbReference type="ARBA" id="ARBA00023125"/>
    </source>
</evidence>
<keyword evidence="6" id="KW-1185">Reference proteome</keyword>
<dbReference type="GO" id="GO:0003700">
    <property type="term" value="F:DNA-binding transcription factor activity"/>
    <property type="evidence" value="ECO:0007669"/>
    <property type="project" value="InterPro"/>
</dbReference>
<sequence length="331" mass="36840">MSTVHHQHPMDIDPSLRAHAHHRVADDDYDTLASTAQQKTPRPRAPGRPQALVLGPRPRRRPAAPAPLSNTTLVANALSANLQNGTNLEPSQILQLLRSLPAVVSQLEGNGHLAKSASGDQPADRRTPSTESQSTSHQQLSHASTSNARIGHSPHGADNDRSPPRNYYSVGRESGQSGDDGSPSGPSRTQVRKRRGDTDIDDWTRQRKDNHKEVERRRRGTINEGINELARIVPNSTGGEKAKGAVLSRAVGYIHQLKENEARNIEKWTLEKLLMDQAMGDLQTQLEEMRRRYEEERRRAEEYRRELDELRGGPGSSEEHAQTGSKRPRVE</sequence>
<feature type="region of interest" description="Disordered" evidence="3">
    <location>
        <begin position="291"/>
        <end position="331"/>
    </location>
</feature>
<dbReference type="SMART" id="SM00353">
    <property type="entry name" value="HLH"/>
    <property type="match status" value="1"/>
</dbReference>
<gene>
    <name evidence="5" type="ORF">BOTBODRAFT_59007</name>
</gene>
<dbReference type="GO" id="GO:0005634">
    <property type="term" value="C:nucleus"/>
    <property type="evidence" value="ECO:0007669"/>
    <property type="project" value="TreeGrafter"/>
</dbReference>
<dbReference type="Pfam" id="PF00010">
    <property type="entry name" value="HLH"/>
    <property type="match status" value="1"/>
</dbReference>
<organism evidence="5 6">
    <name type="scientific">Botryobasidium botryosum (strain FD-172 SS1)</name>
    <dbReference type="NCBI Taxonomy" id="930990"/>
    <lineage>
        <taxon>Eukaryota</taxon>
        <taxon>Fungi</taxon>
        <taxon>Dikarya</taxon>
        <taxon>Basidiomycota</taxon>
        <taxon>Agaricomycotina</taxon>
        <taxon>Agaricomycetes</taxon>
        <taxon>Cantharellales</taxon>
        <taxon>Botryobasidiaceae</taxon>
        <taxon>Botryobasidium</taxon>
    </lineage>
</organism>
<dbReference type="CDD" id="cd11398">
    <property type="entry name" value="bHLHzip_scCBP1"/>
    <property type="match status" value="1"/>
</dbReference>
<evidence type="ECO:0000256" key="3">
    <source>
        <dbReference type="SAM" id="MobiDB-lite"/>
    </source>
</evidence>
<keyword evidence="1" id="KW-0238">DNA-binding</keyword>
<dbReference type="EMBL" id="KL198084">
    <property type="protein sequence ID" value="KDQ08957.1"/>
    <property type="molecule type" value="Genomic_DNA"/>
</dbReference>
<name>A0A067MAR7_BOTB1</name>
<dbReference type="InterPro" id="IPR036638">
    <property type="entry name" value="HLH_DNA-bd_sf"/>
</dbReference>
<dbReference type="Proteomes" id="UP000027195">
    <property type="component" value="Unassembled WGS sequence"/>
</dbReference>
<dbReference type="GO" id="GO:0046983">
    <property type="term" value="F:protein dimerization activity"/>
    <property type="evidence" value="ECO:0007669"/>
    <property type="project" value="InterPro"/>
</dbReference>
<dbReference type="HOGENOM" id="CLU_839347_0_0_1"/>
<evidence type="ECO:0000313" key="6">
    <source>
        <dbReference type="Proteomes" id="UP000027195"/>
    </source>
</evidence>
<feature type="compositionally biased region" description="Low complexity" evidence="3">
    <location>
        <begin position="174"/>
        <end position="187"/>
    </location>
</feature>
<dbReference type="AlphaFoldDB" id="A0A067MAR7"/>
<dbReference type="STRING" id="930990.A0A067MAR7"/>
<dbReference type="OrthoDB" id="71302at2759"/>
<accession>A0A067MAR7</accession>
<feature type="region of interest" description="Disordered" evidence="3">
    <location>
        <begin position="35"/>
        <end position="67"/>
    </location>
</feature>
<feature type="region of interest" description="Disordered" evidence="3">
    <location>
        <begin position="112"/>
        <end position="219"/>
    </location>
</feature>
<protein>
    <recommendedName>
        <fullName evidence="4">BHLH domain-containing protein</fullName>
    </recommendedName>
</protein>
<dbReference type="InParanoid" id="A0A067MAR7"/>
<keyword evidence="2" id="KW-0539">Nucleus</keyword>
<dbReference type="InterPro" id="IPR047206">
    <property type="entry name" value="bHLHzip_scCBP1-like"/>
</dbReference>
<dbReference type="Gene3D" id="4.10.280.10">
    <property type="entry name" value="Helix-loop-helix DNA-binding domain"/>
    <property type="match status" value="1"/>
</dbReference>
<feature type="compositionally biased region" description="Basic and acidic residues" evidence="3">
    <location>
        <begin position="196"/>
        <end position="216"/>
    </location>
</feature>